<dbReference type="Gene3D" id="1.10.260.40">
    <property type="entry name" value="lambda repressor-like DNA-binding domains"/>
    <property type="match status" value="1"/>
</dbReference>
<evidence type="ECO:0000259" key="1">
    <source>
        <dbReference type="PROSITE" id="PS50943"/>
    </source>
</evidence>
<evidence type="ECO:0000313" key="3">
    <source>
        <dbReference type="Proteomes" id="UP000606115"/>
    </source>
</evidence>
<reference evidence="3" key="1">
    <citation type="journal article" date="2019" name="Int. J. Syst. Evol. Microbiol.">
        <title>The Global Catalogue of Microorganisms (GCM) 10K type strain sequencing project: providing services to taxonomists for standard genome sequencing and annotation.</title>
        <authorList>
            <consortium name="The Broad Institute Genomics Platform"/>
            <consortium name="The Broad Institute Genome Sequencing Center for Infectious Disease"/>
            <person name="Wu L."/>
            <person name="Ma J."/>
        </authorList>
    </citation>
    <scope>NUCLEOTIDE SEQUENCE [LARGE SCALE GENOMIC DNA]</scope>
    <source>
        <strain evidence="3">CGMCC 1.3685</strain>
    </source>
</reference>
<proteinExistence type="predicted"/>
<organism evidence="2 3">
    <name type="scientific">Glutamicibacter ardleyensis</name>
    <dbReference type="NCBI Taxonomy" id="225894"/>
    <lineage>
        <taxon>Bacteria</taxon>
        <taxon>Bacillati</taxon>
        <taxon>Actinomycetota</taxon>
        <taxon>Actinomycetes</taxon>
        <taxon>Micrococcales</taxon>
        <taxon>Micrococcaceae</taxon>
        <taxon>Glutamicibacter</taxon>
    </lineage>
</organism>
<dbReference type="CDD" id="cd00093">
    <property type="entry name" value="HTH_XRE"/>
    <property type="match status" value="1"/>
</dbReference>
<comment type="caution">
    <text evidence="2">The sequence shown here is derived from an EMBL/GenBank/DDBJ whole genome shotgun (WGS) entry which is preliminary data.</text>
</comment>
<evidence type="ECO:0000313" key="2">
    <source>
        <dbReference type="EMBL" id="GGJ72392.1"/>
    </source>
</evidence>
<dbReference type="RefSeq" id="WP_188687294.1">
    <property type="nucleotide sequence ID" value="NZ_BMKX01000012.1"/>
</dbReference>
<name>A0ABQ2DTK4_9MICC</name>
<dbReference type="SUPFAM" id="SSF47413">
    <property type="entry name" value="lambda repressor-like DNA-binding domains"/>
    <property type="match status" value="1"/>
</dbReference>
<dbReference type="EMBL" id="BMKX01000012">
    <property type="protein sequence ID" value="GGJ72392.1"/>
    <property type="molecule type" value="Genomic_DNA"/>
</dbReference>
<protein>
    <recommendedName>
        <fullName evidence="1">HTH cro/C1-type domain-containing protein</fullName>
    </recommendedName>
</protein>
<dbReference type="SMART" id="SM00530">
    <property type="entry name" value="HTH_XRE"/>
    <property type="match status" value="1"/>
</dbReference>
<dbReference type="Proteomes" id="UP000606115">
    <property type="component" value="Unassembled WGS sequence"/>
</dbReference>
<dbReference type="InterPro" id="IPR010982">
    <property type="entry name" value="Lambda_DNA-bd_dom_sf"/>
</dbReference>
<feature type="domain" description="HTH cro/C1-type" evidence="1">
    <location>
        <begin position="15"/>
        <end position="69"/>
    </location>
</feature>
<dbReference type="GeneID" id="303305750"/>
<sequence length="198" mass="22047">MKSPSFTAASLADKIRTQRGALGLTQAALASSVGVSRKFIVDLESGKETVALGLVLKVLETLGFEEPGLRLIRDRGAEIARDFQQTLHAQDYEYALRLVSEYCAESIEQGHPLLDKSPALEDAQYQVTLAALTQWIANKTRTPIPQWAADITRPAEPVFLLEKLYPVGEKMKEVIRAETPRELQELNVWIRERSLGTT</sequence>
<gene>
    <name evidence="2" type="ORF">GCM10007173_34160</name>
</gene>
<dbReference type="InterPro" id="IPR001387">
    <property type="entry name" value="Cro/C1-type_HTH"/>
</dbReference>
<keyword evidence="3" id="KW-1185">Reference proteome</keyword>
<dbReference type="PROSITE" id="PS50943">
    <property type="entry name" value="HTH_CROC1"/>
    <property type="match status" value="1"/>
</dbReference>
<dbReference type="Pfam" id="PF13560">
    <property type="entry name" value="HTH_31"/>
    <property type="match status" value="1"/>
</dbReference>
<accession>A0ABQ2DTK4</accession>